<dbReference type="CDD" id="cd06581">
    <property type="entry name" value="TM_PBP1_LivM_like"/>
    <property type="match status" value="1"/>
</dbReference>
<dbReference type="GO" id="GO:0015658">
    <property type="term" value="F:branched-chain amino acid transmembrane transporter activity"/>
    <property type="evidence" value="ECO:0007669"/>
    <property type="project" value="InterPro"/>
</dbReference>
<protein>
    <submittedName>
        <fullName evidence="7">Branched-chain amino acid ABC transporter permease</fullName>
    </submittedName>
</protein>
<gene>
    <name evidence="7" type="ORF">SLNSH_16160</name>
</gene>
<evidence type="ECO:0000256" key="3">
    <source>
        <dbReference type="ARBA" id="ARBA00022692"/>
    </source>
</evidence>
<dbReference type="RefSeq" id="WP_106338045.1">
    <property type="nucleotide sequence ID" value="NZ_PVZS01000018.1"/>
</dbReference>
<feature type="transmembrane region" description="Helical" evidence="6">
    <location>
        <begin position="168"/>
        <end position="189"/>
    </location>
</feature>
<dbReference type="InterPro" id="IPR001851">
    <property type="entry name" value="ABC_transp_permease"/>
</dbReference>
<dbReference type="Proteomes" id="UP000239772">
    <property type="component" value="Unassembled WGS sequence"/>
</dbReference>
<comment type="caution">
    <text evidence="7">The sequence shown here is derived from an EMBL/GenBank/DDBJ whole genome shotgun (WGS) entry which is preliminary data.</text>
</comment>
<dbReference type="GO" id="GO:0005886">
    <property type="term" value="C:plasma membrane"/>
    <property type="evidence" value="ECO:0007669"/>
    <property type="project" value="UniProtKB-SubCell"/>
</dbReference>
<keyword evidence="2" id="KW-1003">Cell membrane</keyword>
<evidence type="ECO:0000313" key="7">
    <source>
        <dbReference type="EMBL" id="PSC03965.1"/>
    </source>
</evidence>
<feature type="transmembrane region" description="Helical" evidence="6">
    <location>
        <begin position="94"/>
        <end position="114"/>
    </location>
</feature>
<evidence type="ECO:0000256" key="6">
    <source>
        <dbReference type="SAM" id="Phobius"/>
    </source>
</evidence>
<dbReference type="OrthoDB" id="9804361at2"/>
<evidence type="ECO:0000256" key="2">
    <source>
        <dbReference type="ARBA" id="ARBA00022475"/>
    </source>
</evidence>
<keyword evidence="8" id="KW-1185">Reference proteome</keyword>
<keyword evidence="5 6" id="KW-0472">Membrane</keyword>
<keyword evidence="4 6" id="KW-1133">Transmembrane helix</keyword>
<evidence type="ECO:0000256" key="4">
    <source>
        <dbReference type="ARBA" id="ARBA00022989"/>
    </source>
</evidence>
<evidence type="ECO:0000313" key="8">
    <source>
        <dbReference type="Proteomes" id="UP000239772"/>
    </source>
</evidence>
<dbReference type="Pfam" id="PF02653">
    <property type="entry name" value="BPD_transp_2"/>
    <property type="match status" value="1"/>
</dbReference>
<dbReference type="EMBL" id="PVZS01000018">
    <property type="protein sequence ID" value="PSC03965.1"/>
    <property type="molecule type" value="Genomic_DNA"/>
</dbReference>
<feature type="transmembrane region" description="Helical" evidence="6">
    <location>
        <begin position="50"/>
        <end position="74"/>
    </location>
</feature>
<feature type="transmembrane region" description="Helical" evidence="6">
    <location>
        <begin position="284"/>
        <end position="307"/>
    </location>
</feature>
<evidence type="ECO:0000256" key="5">
    <source>
        <dbReference type="ARBA" id="ARBA00023136"/>
    </source>
</evidence>
<dbReference type="AlphaFoldDB" id="A0A2T1HQN3"/>
<dbReference type="PANTHER" id="PTHR30482">
    <property type="entry name" value="HIGH-AFFINITY BRANCHED-CHAIN AMINO ACID TRANSPORT SYSTEM PERMEASE"/>
    <property type="match status" value="1"/>
</dbReference>
<sequence>MTATTVSAGPAGVRTNSETWGRFSAAGLVVLLLVAPLGIYPVFLMKLMCFALFAAAFNLLIGYVGLLSFGHAAFFGTGAYVSAHAAKVWHLDPLLCVVLGAVAGGFLGVLVGYLAIKRKGIYFSMITLALSQMVFFIALQAPFTGGEDGIQGVPRGMLFGVLDLNKPMAMYGFVLVLFLFGMFALWRIVNSPFGQILKAIREHEPRAISLGYDVQRYKLIAFTISAALAGMAGGAKSLVFQLASLTDITWQMSGEVVLITLLGGIGTMLGPVVGALIVVTLENYLAAMDFPVTVLIGAIFVACVLLFRRGVVGEIEHALRKRA</sequence>
<feature type="transmembrane region" description="Helical" evidence="6">
    <location>
        <begin position="256"/>
        <end position="278"/>
    </location>
</feature>
<evidence type="ECO:0000256" key="1">
    <source>
        <dbReference type="ARBA" id="ARBA00004651"/>
    </source>
</evidence>
<feature type="transmembrane region" description="Helical" evidence="6">
    <location>
        <begin position="121"/>
        <end position="139"/>
    </location>
</feature>
<reference evidence="8" key="1">
    <citation type="submission" date="2018-03" db="EMBL/GenBank/DDBJ databases">
        <authorList>
            <person name="Sun L."/>
            <person name="Liu H."/>
            <person name="Chen W."/>
            <person name="Huang K."/>
            <person name="Liu W."/>
            <person name="Gao X."/>
        </authorList>
    </citation>
    <scope>NUCLEOTIDE SEQUENCE [LARGE SCALE GENOMIC DNA]</scope>
    <source>
        <strain evidence="8">SH9</strain>
    </source>
</reference>
<comment type="subcellular location">
    <subcellularLocation>
        <location evidence="1">Cell membrane</location>
        <topology evidence="1">Multi-pass membrane protein</topology>
    </subcellularLocation>
</comment>
<organism evidence="7 8">
    <name type="scientific">Alsobacter soli</name>
    <dbReference type="NCBI Taxonomy" id="2109933"/>
    <lineage>
        <taxon>Bacteria</taxon>
        <taxon>Pseudomonadati</taxon>
        <taxon>Pseudomonadota</taxon>
        <taxon>Alphaproteobacteria</taxon>
        <taxon>Hyphomicrobiales</taxon>
        <taxon>Alsobacteraceae</taxon>
        <taxon>Alsobacter</taxon>
    </lineage>
</organism>
<keyword evidence="3 6" id="KW-0812">Transmembrane</keyword>
<accession>A0A2T1HQN3</accession>
<proteinExistence type="predicted"/>
<dbReference type="InterPro" id="IPR043428">
    <property type="entry name" value="LivM-like"/>
</dbReference>
<feature type="transmembrane region" description="Helical" evidence="6">
    <location>
        <begin position="20"/>
        <end position="43"/>
    </location>
</feature>
<dbReference type="PANTHER" id="PTHR30482:SF17">
    <property type="entry name" value="ABC TRANSPORTER ATP-BINDING PROTEIN"/>
    <property type="match status" value="1"/>
</dbReference>
<name>A0A2T1HQN3_9HYPH</name>